<organism evidence="4 5">
    <name type="scientific">Martelella radicis</name>
    <dbReference type="NCBI Taxonomy" id="1397476"/>
    <lineage>
        <taxon>Bacteria</taxon>
        <taxon>Pseudomonadati</taxon>
        <taxon>Pseudomonadota</taxon>
        <taxon>Alphaproteobacteria</taxon>
        <taxon>Hyphomicrobiales</taxon>
        <taxon>Aurantimonadaceae</taxon>
        <taxon>Martelella</taxon>
    </lineage>
</organism>
<evidence type="ECO:0000259" key="3">
    <source>
        <dbReference type="Pfam" id="PF01425"/>
    </source>
</evidence>
<dbReference type="PANTHER" id="PTHR11895">
    <property type="entry name" value="TRANSAMIDASE"/>
    <property type="match status" value="1"/>
</dbReference>
<comment type="caution">
    <text evidence="4">The sequence shown here is derived from an EMBL/GenBank/DDBJ whole genome shotgun (WGS) entry which is preliminary data.</text>
</comment>
<dbReference type="EMBL" id="JACIDZ010000007">
    <property type="protein sequence ID" value="MBB4122481.1"/>
    <property type="molecule type" value="Genomic_DNA"/>
</dbReference>
<comment type="function">
    <text evidence="1">Hydrolyzes indole-3-acetamide (IAM) into indole-3-acetic acid (IAA).</text>
</comment>
<dbReference type="InterPro" id="IPR000120">
    <property type="entry name" value="Amidase"/>
</dbReference>
<evidence type="ECO:0000313" key="4">
    <source>
        <dbReference type="EMBL" id="MBB4122481.1"/>
    </source>
</evidence>
<dbReference type="InterPro" id="IPR023631">
    <property type="entry name" value="Amidase_dom"/>
</dbReference>
<reference evidence="4 5" key="1">
    <citation type="submission" date="2020-08" db="EMBL/GenBank/DDBJ databases">
        <title>Genomic Encyclopedia of Type Strains, Phase IV (KMG-IV): sequencing the most valuable type-strain genomes for metagenomic binning, comparative biology and taxonomic classification.</title>
        <authorList>
            <person name="Goeker M."/>
        </authorList>
    </citation>
    <scope>NUCLEOTIDE SEQUENCE [LARGE SCALE GENOMIC DNA]</scope>
    <source>
        <strain evidence="4 5">DSM 28101</strain>
    </source>
</reference>
<evidence type="ECO:0000256" key="2">
    <source>
        <dbReference type="ARBA" id="ARBA00021874"/>
    </source>
</evidence>
<keyword evidence="4" id="KW-0378">Hydrolase</keyword>
<dbReference type="Proteomes" id="UP000530571">
    <property type="component" value="Unassembled WGS sequence"/>
</dbReference>
<dbReference type="InterPro" id="IPR020556">
    <property type="entry name" value="Amidase_CS"/>
</dbReference>
<dbReference type="SUPFAM" id="SSF75304">
    <property type="entry name" value="Amidase signature (AS) enzymes"/>
    <property type="match status" value="1"/>
</dbReference>
<gene>
    <name evidence="4" type="ORF">GGR30_002413</name>
</gene>
<dbReference type="Pfam" id="PF01425">
    <property type="entry name" value="Amidase"/>
    <property type="match status" value="2"/>
</dbReference>
<keyword evidence="5" id="KW-1185">Reference proteome</keyword>
<dbReference type="Gene3D" id="3.90.1300.10">
    <property type="entry name" value="Amidase signature (AS) domain"/>
    <property type="match status" value="1"/>
</dbReference>
<dbReference type="PROSITE" id="PS00571">
    <property type="entry name" value="AMIDASES"/>
    <property type="match status" value="1"/>
</dbReference>
<name>A0A7W6KJL1_9HYPH</name>
<feature type="domain" description="Amidase" evidence="3">
    <location>
        <begin position="220"/>
        <end position="365"/>
    </location>
</feature>
<proteinExistence type="predicted"/>
<sequence length="390" mass="40134">MHSAQPADAALSRPLSMGGDGPQVAIKECLAIKGIVTRCGSRALAEGPVADENAAVVGALLARGCHIIGTANMHELAFGVTGVNAFLGTPINAKWPDRIPGGSSSGSAALMAAGRCDFAVGTDTGGSVRMPACCCGVFGMKPTYGRISRAGAIPAESSLDCIGPFAATTEMLTKAMSLMDPGFVACPPATEFRLGRVVVSAEAEIVAAFDKALACVRAAEITLEYFEAAYEAGLVIINAEAADAFAALAHEDNGMDETVRARILAAEAGRLGADISRAEEIRRMFRSEVDRALEDCDALVLPTMPVVPPLLADAGDMRALIPLTALVRPFNLSGHPAITIPILTEDGLPAGIQLVGRIGGDEALCAIAEGLAATIDINPEAFAGDKRNGH</sequence>
<dbReference type="PANTHER" id="PTHR11895:SF67">
    <property type="entry name" value="AMIDASE DOMAIN-CONTAINING PROTEIN"/>
    <property type="match status" value="1"/>
</dbReference>
<dbReference type="RefSeq" id="WP_183486532.1">
    <property type="nucleotide sequence ID" value="NZ_JACIDZ010000007.1"/>
</dbReference>
<protein>
    <recommendedName>
        <fullName evidence="2">Indoleacetamide hydrolase</fullName>
    </recommendedName>
</protein>
<evidence type="ECO:0000256" key="1">
    <source>
        <dbReference type="ARBA" id="ARBA00003871"/>
    </source>
</evidence>
<dbReference type="InterPro" id="IPR036928">
    <property type="entry name" value="AS_sf"/>
</dbReference>
<accession>A0A7W6KJL1</accession>
<dbReference type="GO" id="GO:0016787">
    <property type="term" value="F:hydrolase activity"/>
    <property type="evidence" value="ECO:0007669"/>
    <property type="project" value="UniProtKB-KW"/>
</dbReference>
<dbReference type="AlphaFoldDB" id="A0A7W6KJL1"/>
<feature type="domain" description="Amidase" evidence="3">
    <location>
        <begin position="24"/>
        <end position="179"/>
    </location>
</feature>
<evidence type="ECO:0000313" key="5">
    <source>
        <dbReference type="Proteomes" id="UP000530571"/>
    </source>
</evidence>